<dbReference type="SUPFAM" id="SSF52821">
    <property type="entry name" value="Rhodanese/Cell cycle control phosphatase"/>
    <property type="match status" value="2"/>
</dbReference>
<dbReference type="EC" id="2.8.1.2" evidence="4"/>
<name>A0ABT3Z6V2_9HYPH</name>
<reference evidence="4" key="1">
    <citation type="submission" date="2022-10" db="EMBL/GenBank/DDBJ databases">
        <title>Hoeflea sp. G2-23, isolated from marine algae.</title>
        <authorList>
            <person name="Kristyanto S."/>
            <person name="Kim J.M."/>
            <person name="Jeon C.O."/>
        </authorList>
    </citation>
    <scope>NUCLEOTIDE SEQUENCE</scope>
    <source>
        <strain evidence="4">G2-23</strain>
    </source>
</reference>
<evidence type="ECO:0000313" key="4">
    <source>
        <dbReference type="EMBL" id="MCY0147109.1"/>
    </source>
</evidence>
<feature type="domain" description="Rhodanese" evidence="3">
    <location>
        <begin position="22"/>
        <end position="139"/>
    </location>
</feature>
<dbReference type="Pfam" id="PF00581">
    <property type="entry name" value="Rhodanese"/>
    <property type="match status" value="2"/>
</dbReference>
<keyword evidence="5" id="KW-1185">Reference proteome</keyword>
<dbReference type="PANTHER" id="PTHR11364:SF27">
    <property type="entry name" value="SULFURTRANSFERASE"/>
    <property type="match status" value="1"/>
</dbReference>
<dbReference type="SMART" id="SM00450">
    <property type="entry name" value="RHOD"/>
    <property type="match status" value="2"/>
</dbReference>
<protein>
    <submittedName>
        <fullName evidence="4">3-mercaptopyruvate sulfurtransferase</fullName>
        <ecNumber evidence="4">2.8.1.2</ecNumber>
    </submittedName>
</protein>
<evidence type="ECO:0000313" key="5">
    <source>
        <dbReference type="Proteomes" id="UP001073227"/>
    </source>
</evidence>
<dbReference type="CDD" id="cd01449">
    <property type="entry name" value="TST_Repeat_2"/>
    <property type="match status" value="1"/>
</dbReference>
<dbReference type="InterPro" id="IPR045078">
    <property type="entry name" value="TST/MPST-like"/>
</dbReference>
<feature type="domain" description="Rhodanese" evidence="3">
    <location>
        <begin position="170"/>
        <end position="283"/>
    </location>
</feature>
<organism evidence="4 5">
    <name type="scientific">Hoeflea algicola</name>
    <dbReference type="NCBI Taxonomy" id="2983763"/>
    <lineage>
        <taxon>Bacteria</taxon>
        <taxon>Pseudomonadati</taxon>
        <taxon>Pseudomonadota</taxon>
        <taxon>Alphaproteobacteria</taxon>
        <taxon>Hyphomicrobiales</taxon>
        <taxon>Rhizobiaceae</taxon>
        <taxon>Hoeflea</taxon>
    </lineage>
</organism>
<dbReference type="InterPro" id="IPR001763">
    <property type="entry name" value="Rhodanese-like_dom"/>
</dbReference>
<gene>
    <name evidence="4" type="primary">sseA</name>
    <name evidence="4" type="ORF">OEG84_05110</name>
</gene>
<evidence type="ECO:0000259" key="3">
    <source>
        <dbReference type="PROSITE" id="PS50206"/>
    </source>
</evidence>
<keyword evidence="2" id="KW-0677">Repeat</keyword>
<dbReference type="GO" id="GO:0016784">
    <property type="term" value="F:3-mercaptopyruvate sulfurtransferase activity"/>
    <property type="evidence" value="ECO:0007669"/>
    <property type="project" value="UniProtKB-EC"/>
</dbReference>
<accession>A0ABT3Z6V2</accession>
<dbReference type="CDD" id="cd01448">
    <property type="entry name" value="TST_Repeat_1"/>
    <property type="match status" value="1"/>
</dbReference>
<dbReference type="RefSeq" id="WP_267652722.1">
    <property type="nucleotide sequence ID" value="NZ_JAOVZR010000001.1"/>
</dbReference>
<dbReference type="PROSITE" id="PS50206">
    <property type="entry name" value="RHODANESE_3"/>
    <property type="match status" value="2"/>
</dbReference>
<proteinExistence type="predicted"/>
<evidence type="ECO:0000256" key="2">
    <source>
        <dbReference type="ARBA" id="ARBA00022737"/>
    </source>
</evidence>
<dbReference type="Gene3D" id="3.40.250.10">
    <property type="entry name" value="Rhodanese-like domain"/>
    <property type="match status" value="2"/>
</dbReference>
<dbReference type="InterPro" id="IPR036873">
    <property type="entry name" value="Rhodanese-like_dom_sf"/>
</dbReference>
<dbReference type="PANTHER" id="PTHR11364">
    <property type="entry name" value="THIOSULFATE SULFERTANSFERASE"/>
    <property type="match status" value="1"/>
</dbReference>
<keyword evidence="1 4" id="KW-0808">Transferase</keyword>
<dbReference type="Proteomes" id="UP001073227">
    <property type="component" value="Unassembled WGS sequence"/>
</dbReference>
<dbReference type="EMBL" id="JAOVZR010000001">
    <property type="protein sequence ID" value="MCY0147109.1"/>
    <property type="molecule type" value="Genomic_DNA"/>
</dbReference>
<sequence>MTAAADTSPLVVSFDWLEQRLGSPGLKIVDASWYLPAQNRDPRAEFAASCIPGAVFFDQDAVVKPGSSLPHTLPSTDDFARAAASLGLSQTDIIVVYDGPGMFSAPRVWWMLRIFGADNVYVLDGGFDAWKTEERPVDTGAPASPEPGQFVATFNAQAVAGFDAMRTIIDNQSVQIADARGPGRFTGVEAEPRAGMRSGHMPGARNVPFTILSNGGKLKPLSELREILESTGLDLDQPVVTTCGSGVTAAVITLALQSVGHRDNMLYDGSWSEWGGRDDTAIVTGDA</sequence>
<dbReference type="NCBIfam" id="NF008557">
    <property type="entry name" value="PRK11493.1"/>
    <property type="match status" value="1"/>
</dbReference>
<comment type="caution">
    <text evidence="4">The sequence shown here is derived from an EMBL/GenBank/DDBJ whole genome shotgun (WGS) entry which is preliminary data.</text>
</comment>
<evidence type="ECO:0000256" key="1">
    <source>
        <dbReference type="ARBA" id="ARBA00022679"/>
    </source>
</evidence>